<keyword evidence="2" id="KW-0238">DNA-binding</keyword>
<dbReference type="InterPro" id="IPR001867">
    <property type="entry name" value="OmpR/PhoB-type_DNA-bd"/>
</dbReference>
<keyword evidence="1" id="KW-0805">Transcription regulation</keyword>
<dbReference type="RefSeq" id="WP_346106307.1">
    <property type="nucleotide sequence ID" value="NZ_BAAAOD010000057.1"/>
</dbReference>
<name>A0ABU9A9U0_PSEA5</name>
<organism evidence="5 6">
    <name type="scientific">Pseudonocardia alni subsp. carboxydivorans</name>
    <dbReference type="NCBI Taxonomy" id="415010"/>
    <lineage>
        <taxon>Bacteria</taxon>
        <taxon>Bacillati</taxon>
        <taxon>Actinomycetota</taxon>
        <taxon>Actinomycetes</taxon>
        <taxon>Pseudonocardiales</taxon>
        <taxon>Pseudonocardiaceae</taxon>
        <taxon>Pseudonocardia</taxon>
    </lineage>
</organism>
<evidence type="ECO:0000256" key="1">
    <source>
        <dbReference type="ARBA" id="ARBA00023015"/>
    </source>
</evidence>
<dbReference type="EMBL" id="JBBPIX010000001">
    <property type="protein sequence ID" value="MEK6462777.1"/>
    <property type="molecule type" value="Genomic_DNA"/>
</dbReference>
<dbReference type="SMART" id="SM00862">
    <property type="entry name" value="Trans_reg_C"/>
    <property type="match status" value="1"/>
</dbReference>
<keyword evidence="3" id="KW-0804">Transcription</keyword>
<sequence length="491" mass="52431">MAAQHADRRVYEQARDAVLGGSPGARGTGVRPEVRASWARSLAAAVDPERARPPHDYDRAELTDRRAAHPLASVLPVLRDTLTDAAEQARHMMIVTDGQGRILWREGARAVLTRAERVDLVEGTRWSEDAVGTNAMGTALAGAAPVRIHSAEHLVSAYHPWTCAAAPVHDPATGRVVGTVDVTGPEESFHPTTLALVTAAARLAEHRLLAIAEAHDRRLREEYWPHLTRLGGTPGALLSAHGRVLAASPGSEFPERIALPDGGDRVVVDGVAVGGVPLGGGPVAGVLEPLGEGWLLRLPAGGPVRTALTLPLLGARTPVVARRDGRPVRLGLRHAEVLALLALHPEGLTADQLAGALYGDGGRAITVRAEVHRLRRAVGEDTVRTQPYRLVADVDADFLRLRAALREGRIRDAAAEAARGPLLPTSDAPEVRRAREQLAVAVRSALLRADDPDALWTLVRAGRGDGTDDEELRHRLRALLPSSDPRRDELG</sequence>
<evidence type="ECO:0000313" key="6">
    <source>
        <dbReference type="Proteomes" id="UP001367513"/>
    </source>
</evidence>
<protein>
    <submittedName>
        <fullName evidence="5">GAF domain-containing protein</fullName>
    </submittedName>
</protein>
<feature type="domain" description="OmpR/PhoB-type" evidence="4">
    <location>
        <begin position="325"/>
        <end position="390"/>
    </location>
</feature>
<reference evidence="5 6" key="1">
    <citation type="submission" date="2024-03" db="EMBL/GenBank/DDBJ databases">
        <title>Draft genome sequence of Pseudonocardia carboxydivorans JCM 14827.</title>
        <authorList>
            <person name="Duangmal K."/>
        </authorList>
    </citation>
    <scope>NUCLEOTIDE SEQUENCE [LARGE SCALE GENOMIC DNA]</scope>
    <source>
        <strain evidence="5 6">JCM 14827</strain>
    </source>
</reference>
<dbReference type="Gene3D" id="3.30.450.40">
    <property type="match status" value="1"/>
</dbReference>
<keyword evidence="6" id="KW-1185">Reference proteome</keyword>
<dbReference type="Proteomes" id="UP001367513">
    <property type="component" value="Unassembled WGS sequence"/>
</dbReference>
<evidence type="ECO:0000256" key="3">
    <source>
        <dbReference type="ARBA" id="ARBA00023163"/>
    </source>
</evidence>
<dbReference type="InterPro" id="IPR016032">
    <property type="entry name" value="Sig_transdc_resp-reg_C-effctor"/>
</dbReference>
<accession>A0ABU9A9U0</accession>
<dbReference type="SUPFAM" id="SSF46894">
    <property type="entry name" value="C-terminal effector domain of the bipartite response regulators"/>
    <property type="match status" value="1"/>
</dbReference>
<evidence type="ECO:0000259" key="4">
    <source>
        <dbReference type="SMART" id="SM00862"/>
    </source>
</evidence>
<evidence type="ECO:0000256" key="2">
    <source>
        <dbReference type="ARBA" id="ARBA00023125"/>
    </source>
</evidence>
<comment type="caution">
    <text evidence="5">The sequence shown here is derived from an EMBL/GenBank/DDBJ whole genome shotgun (WGS) entry which is preliminary data.</text>
</comment>
<dbReference type="InterPro" id="IPR029016">
    <property type="entry name" value="GAF-like_dom_sf"/>
</dbReference>
<dbReference type="Pfam" id="PF01590">
    <property type="entry name" value="GAF"/>
    <property type="match status" value="1"/>
</dbReference>
<dbReference type="InterPro" id="IPR036388">
    <property type="entry name" value="WH-like_DNA-bd_sf"/>
</dbReference>
<proteinExistence type="predicted"/>
<gene>
    <name evidence="5" type="ORF">WG925_03405</name>
</gene>
<dbReference type="Gene3D" id="1.10.10.10">
    <property type="entry name" value="Winged helix-like DNA-binding domain superfamily/Winged helix DNA-binding domain"/>
    <property type="match status" value="1"/>
</dbReference>
<evidence type="ECO:0000313" key="5">
    <source>
        <dbReference type="EMBL" id="MEK6462777.1"/>
    </source>
</evidence>
<dbReference type="InterPro" id="IPR003018">
    <property type="entry name" value="GAF"/>
</dbReference>